<evidence type="ECO:0000313" key="3">
    <source>
        <dbReference type="Proteomes" id="UP000631421"/>
    </source>
</evidence>
<reference evidence="2" key="2">
    <citation type="submission" date="2020-08" db="EMBL/GenBank/DDBJ databases">
        <authorList>
            <person name="Chen M."/>
            <person name="Teng W."/>
            <person name="Zhao L."/>
            <person name="Hu C."/>
            <person name="Zhou Y."/>
            <person name="Han B."/>
            <person name="Song L."/>
            <person name="Shu W."/>
        </authorList>
    </citation>
    <scope>NUCLEOTIDE SEQUENCE</scope>
    <source>
        <strain evidence="2">FACHB-1277</strain>
    </source>
</reference>
<sequence>MPQLMSGSLAAIAVWLAIAPAPPVTKAQAPPIRTYQPKATENARQLQVLDQQQKAAAHRFDLAKYPISDRHLTHWQESLWAIGVLTPSQPYVFTALDNVLRLTTAPNLSDPQKAIVDTAMQVSTQLYTLKPAVYGKLKQNFVNTINLSNDPQWVAISLLALSKSASYPLEIYPLETNANDPQPADPLVNPKPSQKSNQKLVQTLIAKVKQRFPQWSQDPHLRTTIQNLQSTPPANTPNLQDLLTWQVAPNQPHLYVFCRPNRDVLCTTVLKDGNGKFVKNAAKQLWSAPLLLQSLHNLDWNFTNGRTPQGLYRMEGISRQPDDEVFHAYGQFSLVNLFLPFEDGVNSFLPSQKGKFTGSLKDYQMLLPPSWRSYAPLQQAYWAGNMGRSLFRIHGSGAALDFFGSKPAVVNPQNFDWNPTLGCLSAIELYDQRGNLLKADMPKILDALNTVGRGKIEGYLIVVDIPDPTAQDQAIPLTEIAKYID</sequence>
<feature type="signal peptide" evidence="1">
    <location>
        <begin position="1"/>
        <end position="26"/>
    </location>
</feature>
<dbReference type="Proteomes" id="UP000631421">
    <property type="component" value="Unassembled WGS sequence"/>
</dbReference>
<comment type="caution">
    <text evidence="2">The sequence shown here is derived from an EMBL/GenBank/DDBJ whole genome shotgun (WGS) entry which is preliminary data.</text>
</comment>
<dbReference type="EMBL" id="JACJPY010000018">
    <property type="protein sequence ID" value="MBD2150064.1"/>
    <property type="molecule type" value="Genomic_DNA"/>
</dbReference>
<feature type="chain" id="PRO_5037068021" evidence="1">
    <location>
        <begin position="27"/>
        <end position="485"/>
    </location>
</feature>
<protein>
    <submittedName>
        <fullName evidence="2">Uncharacterized protein</fullName>
    </submittedName>
</protein>
<keyword evidence="3" id="KW-1185">Reference proteome</keyword>
<proteinExistence type="predicted"/>
<dbReference type="AlphaFoldDB" id="A0A926Z7L9"/>
<reference evidence="2" key="1">
    <citation type="journal article" date="2015" name="ISME J.">
        <title>Draft Genome Sequence of Streptomyces incarnatus NRRL8089, which Produces the Nucleoside Antibiotic Sinefungin.</title>
        <authorList>
            <person name="Oshima K."/>
            <person name="Hattori M."/>
            <person name="Shimizu H."/>
            <person name="Fukuda K."/>
            <person name="Nemoto M."/>
            <person name="Inagaki K."/>
            <person name="Tamura T."/>
        </authorList>
    </citation>
    <scope>NUCLEOTIDE SEQUENCE</scope>
    <source>
        <strain evidence="2">FACHB-1277</strain>
    </source>
</reference>
<gene>
    <name evidence="2" type="ORF">H6F44_08000</name>
</gene>
<accession>A0A926Z7L9</accession>
<name>A0A926Z7L9_9CYAN</name>
<dbReference type="RefSeq" id="WP_190350432.1">
    <property type="nucleotide sequence ID" value="NZ_JACJPY010000018.1"/>
</dbReference>
<organism evidence="2 3">
    <name type="scientific">Pseudanabaena cinerea FACHB-1277</name>
    <dbReference type="NCBI Taxonomy" id="2949581"/>
    <lineage>
        <taxon>Bacteria</taxon>
        <taxon>Bacillati</taxon>
        <taxon>Cyanobacteriota</taxon>
        <taxon>Cyanophyceae</taxon>
        <taxon>Pseudanabaenales</taxon>
        <taxon>Pseudanabaenaceae</taxon>
        <taxon>Pseudanabaena</taxon>
        <taxon>Pseudanabaena cinerea</taxon>
    </lineage>
</organism>
<evidence type="ECO:0000313" key="2">
    <source>
        <dbReference type="EMBL" id="MBD2150064.1"/>
    </source>
</evidence>
<evidence type="ECO:0000256" key="1">
    <source>
        <dbReference type="SAM" id="SignalP"/>
    </source>
</evidence>
<keyword evidence="1" id="KW-0732">Signal</keyword>